<evidence type="ECO:0000313" key="1">
    <source>
        <dbReference type="EMBL" id="KAK5140749.1"/>
    </source>
</evidence>
<keyword evidence="2" id="KW-1185">Reference proteome</keyword>
<dbReference type="EMBL" id="JAVRRR010000727">
    <property type="protein sequence ID" value="KAK5140749.1"/>
    <property type="molecule type" value="Genomic_DNA"/>
</dbReference>
<evidence type="ECO:0000313" key="2">
    <source>
        <dbReference type="Proteomes" id="UP001308179"/>
    </source>
</evidence>
<protein>
    <submittedName>
        <fullName evidence="1">Gypsy retrotransposon integrase-like protein 1</fullName>
    </submittedName>
</protein>
<organism evidence="1 2">
    <name type="scientific">Rachicladosporium monterosium</name>
    <dbReference type="NCBI Taxonomy" id="1507873"/>
    <lineage>
        <taxon>Eukaryota</taxon>
        <taxon>Fungi</taxon>
        <taxon>Dikarya</taxon>
        <taxon>Ascomycota</taxon>
        <taxon>Pezizomycotina</taxon>
        <taxon>Dothideomycetes</taxon>
        <taxon>Dothideomycetidae</taxon>
        <taxon>Cladosporiales</taxon>
        <taxon>Cladosporiaceae</taxon>
        <taxon>Rachicladosporium</taxon>
    </lineage>
</organism>
<sequence>MQAVLLVERLETSSLLSTAHWHVTYIITFTAASLCLFVACNRGAPTVAETEDAVRRIKGVCSRNADANASLRRCHQFLESIPSHGPRDADIADQCLWHTFMQNTSAFADAVRATEEFDQEDANGDDMLQAVSLPQLQPLLNGRL</sequence>
<accession>A0ABR0KYN8</accession>
<dbReference type="Proteomes" id="UP001308179">
    <property type="component" value="Unassembled WGS sequence"/>
</dbReference>
<gene>
    <name evidence="1" type="primary">GIN1_5</name>
    <name evidence="1" type="ORF">LTR32_006527</name>
</gene>
<proteinExistence type="predicted"/>
<comment type="caution">
    <text evidence="1">The sequence shown here is derived from an EMBL/GenBank/DDBJ whole genome shotgun (WGS) entry which is preliminary data.</text>
</comment>
<reference evidence="1 2" key="1">
    <citation type="submission" date="2023-08" db="EMBL/GenBank/DDBJ databases">
        <title>Black Yeasts Isolated from many extreme environments.</title>
        <authorList>
            <person name="Coleine C."/>
            <person name="Stajich J.E."/>
            <person name="Selbmann L."/>
        </authorList>
    </citation>
    <scope>NUCLEOTIDE SEQUENCE [LARGE SCALE GENOMIC DNA]</scope>
    <source>
        <strain evidence="1 2">CCFEE 5386</strain>
    </source>
</reference>
<name>A0ABR0KYN8_9PEZI</name>